<dbReference type="PANTHER" id="PTHR35101">
    <property type="entry name" value="OS02G0162600 PROTEIN"/>
    <property type="match status" value="1"/>
</dbReference>
<protein>
    <submittedName>
        <fullName evidence="1">Uncharacterized protein</fullName>
    </submittedName>
</protein>
<keyword evidence="2" id="KW-1185">Reference proteome</keyword>
<dbReference type="AlphaFoldDB" id="A0AA41RZR5"/>
<proteinExistence type="predicted"/>
<dbReference type="Proteomes" id="UP001177140">
    <property type="component" value="Unassembled WGS sequence"/>
</dbReference>
<dbReference type="EMBL" id="JAJJMA010066949">
    <property type="protein sequence ID" value="MCL7027327.1"/>
    <property type="molecule type" value="Genomic_DNA"/>
</dbReference>
<comment type="caution">
    <text evidence="1">The sequence shown here is derived from an EMBL/GenBank/DDBJ whole genome shotgun (WGS) entry which is preliminary data.</text>
</comment>
<reference evidence="1" key="1">
    <citation type="submission" date="2022-03" db="EMBL/GenBank/DDBJ databases">
        <title>A functionally conserved STORR gene fusion in Papaver species that diverged 16.8 million years ago.</title>
        <authorList>
            <person name="Catania T."/>
        </authorList>
    </citation>
    <scope>NUCLEOTIDE SEQUENCE</scope>
    <source>
        <strain evidence="1">S-191538</strain>
    </source>
</reference>
<gene>
    <name evidence="1" type="ORF">MKW94_010125</name>
</gene>
<dbReference type="PANTHER" id="PTHR35101:SF12">
    <property type="entry name" value="OS02G0162600 PROTEIN"/>
    <property type="match status" value="1"/>
</dbReference>
<accession>A0AA41RZR5</accession>
<name>A0AA41RZR5_PAPNU</name>
<evidence type="ECO:0000313" key="1">
    <source>
        <dbReference type="EMBL" id="MCL7027327.1"/>
    </source>
</evidence>
<organism evidence="1 2">
    <name type="scientific">Papaver nudicaule</name>
    <name type="common">Iceland poppy</name>
    <dbReference type="NCBI Taxonomy" id="74823"/>
    <lineage>
        <taxon>Eukaryota</taxon>
        <taxon>Viridiplantae</taxon>
        <taxon>Streptophyta</taxon>
        <taxon>Embryophyta</taxon>
        <taxon>Tracheophyta</taxon>
        <taxon>Spermatophyta</taxon>
        <taxon>Magnoliopsida</taxon>
        <taxon>Ranunculales</taxon>
        <taxon>Papaveraceae</taxon>
        <taxon>Papaveroideae</taxon>
        <taxon>Papaver</taxon>
    </lineage>
</organism>
<sequence>MAANSRISRLFMEVVPPKFVPIIRYRTSKSLDTIVEEEKDIHASINKVDNGNRPSLSFKVLSASTSN</sequence>
<evidence type="ECO:0000313" key="2">
    <source>
        <dbReference type="Proteomes" id="UP001177140"/>
    </source>
</evidence>